<name>A0A9X0D085_9CNID</name>
<evidence type="ECO:0000259" key="7">
    <source>
        <dbReference type="PROSITE" id="PS51697"/>
    </source>
</evidence>
<dbReference type="PROSITE" id="PS51697">
    <property type="entry name" value="ALOG"/>
    <property type="match status" value="1"/>
</dbReference>
<evidence type="ECO:0000313" key="9">
    <source>
        <dbReference type="Proteomes" id="UP001163046"/>
    </source>
</evidence>
<dbReference type="PANTHER" id="PTHR31165">
    <property type="entry name" value="PROTEIN G1-LIKE2"/>
    <property type="match status" value="1"/>
</dbReference>
<dbReference type="InterPro" id="IPR055997">
    <property type="entry name" value="DUF7575"/>
</dbReference>
<keyword evidence="5" id="KW-0804">Transcription</keyword>
<dbReference type="InterPro" id="IPR040222">
    <property type="entry name" value="ALOG"/>
</dbReference>
<reference evidence="8" key="1">
    <citation type="submission" date="2023-01" db="EMBL/GenBank/DDBJ databases">
        <title>Genome assembly of the deep-sea coral Lophelia pertusa.</title>
        <authorList>
            <person name="Herrera S."/>
            <person name="Cordes E."/>
        </authorList>
    </citation>
    <scope>NUCLEOTIDE SEQUENCE</scope>
    <source>
        <strain evidence="8">USNM1676648</strain>
        <tissue evidence="8">Polyp</tissue>
    </source>
</reference>
<organism evidence="8 9">
    <name type="scientific">Desmophyllum pertusum</name>
    <dbReference type="NCBI Taxonomy" id="174260"/>
    <lineage>
        <taxon>Eukaryota</taxon>
        <taxon>Metazoa</taxon>
        <taxon>Cnidaria</taxon>
        <taxon>Anthozoa</taxon>
        <taxon>Hexacorallia</taxon>
        <taxon>Scleractinia</taxon>
        <taxon>Caryophylliina</taxon>
        <taxon>Caryophylliidae</taxon>
        <taxon>Desmophyllum</taxon>
    </lineage>
</organism>
<keyword evidence="6" id="KW-0539">Nucleus</keyword>
<dbReference type="GO" id="GO:0003677">
    <property type="term" value="F:DNA binding"/>
    <property type="evidence" value="ECO:0007669"/>
    <property type="project" value="UniProtKB-KW"/>
</dbReference>
<accession>A0A9X0D085</accession>
<dbReference type="PANTHER" id="PTHR31165:SF2">
    <property type="entry name" value="ALOG DOMAIN-CONTAINING PROTEIN"/>
    <property type="match status" value="1"/>
</dbReference>
<evidence type="ECO:0000256" key="5">
    <source>
        <dbReference type="ARBA" id="ARBA00023163"/>
    </source>
</evidence>
<dbReference type="Pfam" id="PF24460">
    <property type="entry name" value="DUF7575"/>
    <property type="match status" value="1"/>
</dbReference>
<evidence type="ECO:0000256" key="3">
    <source>
        <dbReference type="ARBA" id="ARBA00023015"/>
    </source>
</evidence>
<evidence type="ECO:0000256" key="4">
    <source>
        <dbReference type="ARBA" id="ARBA00023125"/>
    </source>
</evidence>
<evidence type="ECO:0000256" key="6">
    <source>
        <dbReference type="ARBA" id="ARBA00023242"/>
    </source>
</evidence>
<keyword evidence="3" id="KW-0805">Transcription regulation</keyword>
<feature type="domain" description="ALOG" evidence="7">
    <location>
        <begin position="71"/>
        <end position="161"/>
    </location>
</feature>
<evidence type="ECO:0000256" key="2">
    <source>
        <dbReference type="ARBA" id="ARBA00010308"/>
    </source>
</evidence>
<protein>
    <recommendedName>
        <fullName evidence="7">ALOG domain-containing protein</fullName>
    </recommendedName>
</protein>
<dbReference type="Proteomes" id="UP001163046">
    <property type="component" value="Unassembled WGS sequence"/>
</dbReference>
<keyword evidence="9" id="KW-1185">Reference proteome</keyword>
<dbReference type="EMBL" id="MU825925">
    <property type="protein sequence ID" value="KAJ7382392.1"/>
    <property type="molecule type" value="Genomic_DNA"/>
</dbReference>
<keyword evidence="4" id="KW-0238">DNA-binding</keyword>
<dbReference type="OrthoDB" id="10065712at2759"/>
<dbReference type="AlphaFoldDB" id="A0A9X0D085"/>
<comment type="subcellular location">
    <subcellularLocation>
        <location evidence="1">Nucleus</location>
    </subcellularLocation>
</comment>
<sequence length="161" mass="18467">MMDLPIVAKLFTLSVRCPVCSHVNDQDLRFCQWCGYKRKVRTMKSVDRIDVDLENIDQRLQQLMNFDRATSYAKQKDSLKKEFETFLGSLPGYVTLATATPRNICRFLVFKDKNGKTQVYHNGCKYIGQKGIYVCGCPVHLSYKTVDSYIGKLRAILHSIG</sequence>
<dbReference type="GO" id="GO:0005634">
    <property type="term" value="C:nucleus"/>
    <property type="evidence" value="ECO:0007669"/>
    <property type="project" value="UniProtKB-SubCell"/>
</dbReference>
<dbReference type="GO" id="GO:0009299">
    <property type="term" value="P:mRNA transcription"/>
    <property type="evidence" value="ECO:0007669"/>
    <property type="project" value="TreeGrafter"/>
</dbReference>
<evidence type="ECO:0000313" key="8">
    <source>
        <dbReference type="EMBL" id="KAJ7382392.1"/>
    </source>
</evidence>
<gene>
    <name evidence="8" type="ORF">OS493_035233</name>
</gene>
<comment type="similarity">
    <text evidence="2">Belongs to the plant homeotic and developmental regulators ALOG protein family.</text>
</comment>
<comment type="caution">
    <text evidence="8">The sequence shown here is derived from an EMBL/GenBank/DDBJ whole genome shotgun (WGS) entry which is preliminary data.</text>
</comment>
<proteinExistence type="inferred from homology"/>
<dbReference type="InterPro" id="IPR006936">
    <property type="entry name" value="ALOG_dom"/>
</dbReference>
<evidence type="ECO:0000256" key="1">
    <source>
        <dbReference type="ARBA" id="ARBA00004123"/>
    </source>
</evidence>
<dbReference type="Pfam" id="PF04852">
    <property type="entry name" value="ALOG_dom"/>
    <property type="match status" value="1"/>
</dbReference>